<dbReference type="Pfam" id="PF13412">
    <property type="entry name" value="HTH_24"/>
    <property type="match status" value="1"/>
</dbReference>
<dbReference type="Gene3D" id="1.10.10.10">
    <property type="entry name" value="Winged helix-like DNA-binding domain superfamily/Winged helix DNA-binding domain"/>
    <property type="match status" value="1"/>
</dbReference>
<dbReference type="InterPro" id="IPR036390">
    <property type="entry name" value="WH_DNA-bd_sf"/>
</dbReference>
<dbReference type="InterPro" id="IPR011991">
    <property type="entry name" value="ArsR-like_HTH"/>
</dbReference>
<gene>
    <name evidence="5" type="ORF">F945_00701</name>
</gene>
<dbReference type="Proteomes" id="UP000014568">
    <property type="component" value="Unassembled WGS sequence"/>
</dbReference>
<dbReference type="SUPFAM" id="SSF54909">
    <property type="entry name" value="Dimeric alpha+beta barrel"/>
    <property type="match status" value="1"/>
</dbReference>
<dbReference type="Pfam" id="PF01037">
    <property type="entry name" value="AsnC_trans_reg"/>
    <property type="match status" value="1"/>
</dbReference>
<dbReference type="OrthoDB" id="9809462at2"/>
<dbReference type="GO" id="GO:0043200">
    <property type="term" value="P:response to amino acid"/>
    <property type="evidence" value="ECO:0007669"/>
    <property type="project" value="TreeGrafter"/>
</dbReference>
<sequence length="140" mass="15837">MNNTDSQILGLLRANARMTITELANTLRISRATVQKRIELMETQGVITGYTIKIQHCLEKDLIRAWMNIRVEGCRASLVIKALRLEPAVQTIHSTNGKWDLLVELHSVDLESFDQTLDRIRNISGISSSETSILLTTYKN</sequence>
<dbReference type="RefSeq" id="WP_016655132.1">
    <property type="nucleotide sequence ID" value="NZ_KE340351.1"/>
</dbReference>
<dbReference type="PROSITE" id="PS50956">
    <property type="entry name" value="HTH_ASNC_2"/>
    <property type="match status" value="1"/>
</dbReference>
<dbReference type="AlphaFoldDB" id="S3NNA5"/>
<proteinExistence type="predicted"/>
<dbReference type="SUPFAM" id="SSF46785">
    <property type="entry name" value="Winged helix' DNA-binding domain"/>
    <property type="match status" value="1"/>
</dbReference>
<keyword evidence="3" id="KW-0804">Transcription</keyword>
<dbReference type="PATRIC" id="fig|421052.3.peg.691"/>
<dbReference type="GO" id="GO:0006355">
    <property type="term" value="P:regulation of DNA-templated transcription"/>
    <property type="evidence" value="ECO:0007669"/>
    <property type="project" value="UniProtKB-ARBA"/>
</dbReference>
<dbReference type="EMBL" id="ATGI01000006">
    <property type="protein sequence ID" value="EPF79813.1"/>
    <property type="molecule type" value="Genomic_DNA"/>
</dbReference>
<accession>S3NNA5</accession>
<dbReference type="eggNOG" id="COG1522">
    <property type="taxonomic scope" value="Bacteria"/>
</dbReference>
<dbReference type="InterPro" id="IPR000485">
    <property type="entry name" value="AsnC-type_HTH_dom"/>
</dbReference>
<reference evidence="5 6" key="1">
    <citation type="submission" date="2013-06" db="EMBL/GenBank/DDBJ databases">
        <title>The Genome Sequence of Acinetobacter rudis CIP 110305.</title>
        <authorList>
            <consortium name="The Broad Institute Genome Sequencing Platform"/>
            <consortium name="The Broad Institute Genome Sequencing Center for Infectious Disease"/>
            <person name="Cerqueira G."/>
            <person name="Feldgarden M."/>
            <person name="Courvalin P."/>
            <person name="Perichon B."/>
            <person name="Grillot-Courvalin C."/>
            <person name="Clermont D."/>
            <person name="Rocha E."/>
            <person name="Yoon E.-J."/>
            <person name="Nemec A."/>
            <person name="Young S.K."/>
            <person name="Zeng Q."/>
            <person name="Gargeya S."/>
            <person name="Fitzgerald M."/>
            <person name="Abouelleil A."/>
            <person name="Alvarado L."/>
            <person name="Berlin A.M."/>
            <person name="Chapman S.B."/>
            <person name="Dewar J."/>
            <person name="Goldberg J."/>
            <person name="Griggs A."/>
            <person name="Gujja S."/>
            <person name="Hansen M."/>
            <person name="Howarth C."/>
            <person name="Imamovic A."/>
            <person name="Larimer J."/>
            <person name="McCowan C."/>
            <person name="Murphy C."/>
            <person name="Pearson M."/>
            <person name="Priest M."/>
            <person name="Roberts A."/>
            <person name="Saif S."/>
            <person name="Shea T."/>
            <person name="Sykes S."/>
            <person name="Wortman J."/>
            <person name="Nusbaum C."/>
            <person name="Birren B."/>
        </authorList>
    </citation>
    <scope>NUCLEOTIDE SEQUENCE [LARGE SCALE GENOMIC DNA]</scope>
    <source>
        <strain evidence="5 6">CIP 110305</strain>
    </source>
</reference>
<dbReference type="CDD" id="cd00090">
    <property type="entry name" value="HTH_ARSR"/>
    <property type="match status" value="1"/>
</dbReference>
<organism evidence="5 6">
    <name type="scientific">Acinetobacter rudis CIP 110305</name>
    <dbReference type="NCBI Taxonomy" id="421052"/>
    <lineage>
        <taxon>Bacteria</taxon>
        <taxon>Pseudomonadati</taxon>
        <taxon>Pseudomonadota</taxon>
        <taxon>Gammaproteobacteria</taxon>
        <taxon>Moraxellales</taxon>
        <taxon>Moraxellaceae</taxon>
        <taxon>Acinetobacter</taxon>
    </lineage>
</organism>
<dbReference type="PANTHER" id="PTHR30154">
    <property type="entry name" value="LEUCINE-RESPONSIVE REGULATORY PROTEIN"/>
    <property type="match status" value="1"/>
</dbReference>
<evidence type="ECO:0000256" key="2">
    <source>
        <dbReference type="ARBA" id="ARBA00023125"/>
    </source>
</evidence>
<dbReference type="STRING" id="632955.GCA_000829675_02930"/>
<evidence type="ECO:0000256" key="1">
    <source>
        <dbReference type="ARBA" id="ARBA00023015"/>
    </source>
</evidence>
<keyword evidence="6" id="KW-1185">Reference proteome</keyword>
<dbReference type="HOGENOM" id="CLU_091233_5_3_6"/>
<evidence type="ECO:0000259" key="4">
    <source>
        <dbReference type="PROSITE" id="PS50956"/>
    </source>
</evidence>
<dbReference type="InterPro" id="IPR011008">
    <property type="entry name" value="Dimeric_a/b-barrel"/>
</dbReference>
<dbReference type="InterPro" id="IPR036388">
    <property type="entry name" value="WH-like_DNA-bd_sf"/>
</dbReference>
<evidence type="ECO:0000313" key="5">
    <source>
        <dbReference type="EMBL" id="EPF79813.1"/>
    </source>
</evidence>
<dbReference type="PRINTS" id="PR00033">
    <property type="entry name" value="HTHASNC"/>
</dbReference>
<feature type="domain" description="HTH asnC-type" evidence="4">
    <location>
        <begin position="1"/>
        <end position="54"/>
    </location>
</feature>
<dbReference type="GO" id="GO:0043565">
    <property type="term" value="F:sequence-specific DNA binding"/>
    <property type="evidence" value="ECO:0007669"/>
    <property type="project" value="InterPro"/>
</dbReference>
<dbReference type="Gene3D" id="3.30.70.920">
    <property type="match status" value="1"/>
</dbReference>
<comment type="caution">
    <text evidence="5">The sequence shown here is derived from an EMBL/GenBank/DDBJ whole genome shotgun (WGS) entry which is preliminary data.</text>
</comment>
<keyword evidence="2" id="KW-0238">DNA-binding</keyword>
<dbReference type="SMART" id="SM00344">
    <property type="entry name" value="HTH_ASNC"/>
    <property type="match status" value="1"/>
</dbReference>
<dbReference type="InterPro" id="IPR019887">
    <property type="entry name" value="Tscrpt_reg_AsnC/Lrp_C"/>
</dbReference>
<dbReference type="InterPro" id="IPR019888">
    <property type="entry name" value="Tscrpt_reg_AsnC-like"/>
</dbReference>
<evidence type="ECO:0000256" key="3">
    <source>
        <dbReference type="ARBA" id="ARBA00023163"/>
    </source>
</evidence>
<keyword evidence="1" id="KW-0805">Transcription regulation</keyword>
<dbReference type="GO" id="GO:0005829">
    <property type="term" value="C:cytosol"/>
    <property type="evidence" value="ECO:0007669"/>
    <property type="project" value="TreeGrafter"/>
</dbReference>
<dbReference type="PANTHER" id="PTHR30154:SF53">
    <property type="entry name" value="HTH-TYPE TRANSCRIPTIONAL REGULATOR LRPC"/>
    <property type="match status" value="1"/>
</dbReference>
<evidence type="ECO:0000313" key="6">
    <source>
        <dbReference type="Proteomes" id="UP000014568"/>
    </source>
</evidence>
<protein>
    <recommendedName>
        <fullName evidence="4">HTH asnC-type domain-containing protein</fullName>
    </recommendedName>
</protein>
<name>S3NNA5_9GAMM</name>